<evidence type="ECO:0000313" key="3">
    <source>
        <dbReference type="Proteomes" id="UP000001880"/>
    </source>
</evidence>
<dbReference type="eggNOG" id="COG1403">
    <property type="taxonomic scope" value="Bacteria"/>
</dbReference>
<evidence type="ECO:0000259" key="1">
    <source>
        <dbReference type="SMART" id="SM00507"/>
    </source>
</evidence>
<feature type="domain" description="HNH nuclease" evidence="1">
    <location>
        <begin position="32"/>
        <end position="81"/>
    </location>
</feature>
<dbReference type="CDD" id="cd00085">
    <property type="entry name" value="HNHc"/>
    <property type="match status" value="1"/>
</dbReference>
<gene>
    <name evidence="2" type="ordered locus">Hoch_2010</name>
</gene>
<dbReference type="Proteomes" id="UP000001880">
    <property type="component" value="Chromosome"/>
</dbReference>
<proteinExistence type="predicted"/>
<dbReference type="GO" id="GO:0004519">
    <property type="term" value="F:endonuclease activity"/>
    <property type="evidence" value="ECO:0007669"/>
    <property type="project" value="UniProtKB-KW"/>
</dbReference>
<keyword evidence="2" id="KW-0255">Endonuclease</keyword>
<dbReference type="SMART" id="SM00507">
    <property type="entry name" value="HNHc"/>
    <property type="match status" value="1"/>
</dbReference>
<dbReference type="GO" id="GO:0008270">
    <property type="term" value="F:zinc ion binding"/>
    <property type="evidence" value="ECO:0007669"/>
    <property type="project" value="InterPro"/>
</dbReference>
<organism evidence="2 3">
    <name type="scientific">Haliangium ochraceum (strain DSM 14365 / JCM 11303 / SMP-2)</name>
    <dbReference type="NCBI Taxonomy" id="502025"/>
    <lineage>
        <taxon>Bacteria</taxon>
        <taxon>Pseudomonadati</taxon>
        <taxon>Myxococcota</taxon>
        <taxon>Polyangia</taxon>
        <taxon>Haliangiales</taxon>
        <taxon>Kofleriaceae</taxon>
        <taxon>Haliangium</taxon>
    </lineage>
</organism>
<dbReference type="Gene3D" id="1.10.30.50">
    <property type="match status" value="1"/>
</dbReference>
<dbReference type="AlphaFoldDB" id="D0LFV3"/>
<dbReference type="EMBL" id="CP001804">
    <property type="protein sequence ID" value="ACY14555.1"/>
    <property type="molecule type" value="Genomic_DNA"/>
</dbReference>
<keyword evidence="2" id="KW-0540">Nuclease</keyword>
<dbReference type="RefSeq" id="WP_012827163.1">
    <property type="nucleotide sequence ID" value="NC_013440.1"/>
</dbReference>
<keyword evidence="3" id="KW-1185">Reference proteome</keyword>
<name>D0LFV3_HALO1</name>
<dbReference type="InterPro" id="IPR002711">
    <property type="entry name" value="HNH"/>
</dbReference>
<protein>
    <submittedName>
        <fullName evidence="2">HNH endonuclease</fullName>
    </submittedName>
</protein>
<keyword evidence="2" id="KW-0378">Hydrolase</keyword>
<evidence type="ECO:0000313" key="2">
    <source>
        <dbReference type="EMBL" id="ACY14555.1"/>
    </source>
</evidence>
<sequence length="118" mass="13408">MSRLKQRRILAIVATDNTFSRRVVGGEEAWVGKCIHCNRRLVIAMSGAPMGDATIEHIVPRNHDGSNEVENLALACARCNTEKGLRHDLRRASDPKLAEIVERLQQRRRERWREPADG</sequence>
<dbReference type="OrthoDB" id="9802901at2"/>
<accession>D0LFV3</accession>
<dbReference type="HOGENOM" id="CLU_1895370_0_0_7"/>
<reference evidence="2 3" key="1">
    <citation type="journal article" date="2010" name="Stand. Genomic Sci.">
        <title>Complete genome sequence of Haliangium ochraceum type strain (SMP-2).</title>
        <authorList>
            <consortium name="US DOE Joint Genome Institute (JGI-PGF)"/>
            <person name="Ivanova N."/>
            <person name="Daum C."/>
            <person name="Lang E."/>
            <person name="Abt B."/>
            <person name="Kopitz M."/>
            <person name="Saunders E."/>
            <person name="Lapidus A."/>
            <person name="Lucas S."/>
            <person name="Glavina Del Rio T."/>
            <person name="Nolan M."/>
            <person name="Tice H."/>
            <person name="Copeland A."/>
            <person name="Cheng J.F."/>
            <person name="Chen F."/>
            <person name="Bruce D."/>
            <person name="Goodwin L."/>
            <person name="Pitluck S."/>
            <person name="Mavromatis K."/>
            <person name="Pati A."/>
            <person name="Mikhailova N."/>
            <person name="Chen A."/>
            <person name="Palaniappan K."/>
            <person name="Land M."/>
            <person name="Hauser L."/>
            <person name="Chang Y.J."/>
            <person name="Jeffries C.D."/>
            <person name="Detter J.C."/>
            <person name="Brettin T."/>
            <person name="Rohde M."/>
            <person name="Goker M."/>
            <person name="Bristow J."/>
            <person name="Markowitz V."/>
            <person name="Eisen J.A."/>
            <person name="Hugenholtz P."/>
            <person name="Kyrpides N.C."/>
            <person name="Klenk H.P."/>
        </authorList>
    </citation>
    <scope>NUCLEOTIDE SEQUENCE [LARGE SCALE GENOMIC DNA]</scope>
    <source>
        <strain evidence="3">DSM 14365 / CIP 107738 / JCM 11303 / AJ 13395 / SMP-2</strain>
    </source>
</reference>
<dbReference type="InterPro" id="IPR003615">
    <property type="entry name" value="HNH_nuc"/>
</dbReference>
<dbReference type="Pfam" id="PF01844">
    <property type="entry name" value="HNH"/>
    <property type="match status" value="1"/>
</dbReference>
<dbReference type="KEGG" id="hoh:Hoch_2010"/>
<dbReference type="GO" id="GO:0003676">
    <property type="term" value="F:nucleic acid binding"/>
    <property type="evidence" value="ECO:0007669"/>
    <property type="project" value="InterPro"/>
</dbReference>